<gene>
    <name evidence="2" type="ORF">IRJ41_025997</name>
</gene>
<dbReference type="SUPFAM" id="SSF53098">
    <property type="entry name" value="Ribonuclease H-like"/>
    <property type="match status" value="1"/>
</dbReference>
<reference evidence="2" key="1">
    <citation type="submission" date="2021-02" db="EMBL/GenBank/DDBJ databases">
        <title>Comparative genomics reveals that relaxation of natural selection precedes convergent phenotypic evolution of cavefish.</title>
        <authorList>
            <person name="Peng Z."/>
        </authorList>
    </citation>
    <scope>NUCLEOTIDE SEQUENCE</scope>
    <source>
        <tissue evidence="2">Muscle</tissue>
    </source>
</reference>
<accession>A0A9W7WTA0</accession>
<evidence type="ECO:0000259" key="1">
    <source>
        <dbReference type="Pfam" id="PF18658"/>
    </source>
</evidence>
<proteinExistence type="predicted"/>
<dbReference type="AlphaFoldDB" id="A0A9W7WTA0"/>
<dbReference type="Pfam" id="PF18658">
    <property type="entry name" value="zf-C2H2_12"/>
    <property type="match status" value="1"/>
</dbReference>
<feature type="domain" description="SPIN-DOC-like zinc-finger" evidence="1">
    <location>
        <begin position="16"/>
        <end position="74"/>
    </location>
</feature>
<dbReference type="Proteomes" id="UP001059041">
    <property type="component" value="Linkage Group LG7"/>
</dbReference>
<dbReference type="InterPro" id="IPR012337">
    <property type="entry name" value="RNaseH-like_sf"/>
</dbReference>
<evidence type="ECO:0000313" key="2">
    <source>
        <dbReference type="EMBL" id="KAI7808230.1"/>
    </source>
</evidence>
<feature type="non-terminal residue" evidence="2">
    <location>
        <position position="592"/>
    </location>
</feature>
<protein>
    <submittedName>
        <fullName evidence="2">General transcription factor II-I repeat domain-containing protein 2-like</fullName>
    </submittedName>
</protein>
<dbReference type="EMBL" id="JAFHDT010000007">
    <property type="protein sequence ID" value="KAI7808230.1"/>
    <property type="molecule type" value="Genomic_DNA"/>
</dbReference>
<sequence>AQQRKRKIESECRRFQTRWGNEYFFTEASGKCVCLICQESVGVMKEYNFKRHYETKHQSFKSYTGAERKQKVKQLEATLSAQQQQFFRANKAQENSTLASYEVAHLMAQHGKPFTGGEFVKECLMKVATIICPEKMQDFKNISLSRNTVGRRIEDLSANLKEQVTDKVPTFDFYSIACDDSTDSTDTAQLLIFLRGVDSDFCITEELLDMKSLKSTTTGKDLFEAVSCAIESMNLPWAKLCGITTDGAPSMIGERKGMASMVCNKVRESGGEAVKMHCIIHQEALCAKAIQMDDVMTTVVKTINLIRSRALNHREFRAFLSDIDAEYGDVIYHSNVRWLSRGSVLQRFYSVGSEIDQFLKEKNLTLDQLNDPDWLADLAFLVDLTSHLNTLNKSLQGKDQLISEMYALLKSFAMKLRLFERQISDCNAVHFPNSNILGKMDKYSIVLTSLITEFNQRFQDFSAIDNDIKLFSTPLSVNVEEVQENVQLELVELQCDDSLRSRHQLLPVPEFYKSLETSRFPLIKRHAQRMMSLFGSTYICEQTFSLMTLNNSPLRASLTDNHLCDLLRISTTRLTTDLTSLLKSKAQHHCSH</sequence>
<dbReference type="InterPro" id="IPR040647">
    <property type="entry name" value="SPIN-DOC_Znf-C2H2"/>
</dbReference>
<dbReference type="PANTHER" id="PTHR45913">
    <property type="entry name" value="EPM2A-INTERACTING PROTEIN 1"/>
    <property type="match status" value="1"/>
</dbReference>
<keyword evidence="3" id="KW-1185">Reference proteome</keyword>
<evidence type="ECO:0000313" key="3">
    <source>
        <dbReference type="Proteomes" id="UP001059041"/>
    </source>
</evidence>
<organism evidence="2 3">
    <name type="scientific">Triplophysa rosa</name>
    <name type="common">Cave loach</name>
    <dbReference type="NCBI Taxonomy" id="992332"/>
    <lineage>
        <taxon>Eukaryota</taxon>
        <taxon>Metazoa</taxon>
        <taxon>Chordata</taxon>
        <taxon>Craniata</taxon>
        <taxon>Vertebrata</taxon>
        <taxon>Euteleostomi</taxon>
        <taxon>Actinopterygii</taxon>
        <taxon>Neopterygii</taxon>
        <taxon>Teleostei</taxon>
        <taxon>Ostariophysi</taxon>
        <taxon>Cypriniformes</taxon>
        <taxon>Nemacheilidae</taxon>
        <taxon>Triplophysa</taxon>
    </lineage>
</organism>
<comment type="caution">
    <text evidence="2">The sequence shown here is derived from an EMBL/GenBank/DDBJ whole genome shotgun (WGS) entry which is preliminary data.</text>
</comment>
<dbReference type="PANTHER" id="PTHR45913:SF9">
    <property type="entry name" value="GENERAL TRANSCRIPTION FACTOR II-I REPEAT DOMAIN-CONTAINING PROTEIN 2-LIKE-RELATED"/>
    <property type="match status" value="1"/>
</dbReference>
<name>A0A9W7WTA0_TRIRA</name>